<feature type="signal peptide" evidence="1">
    <location>
        <begin position="1"/>
        <end position="22"/>
    </location>
</feature>
<keyword evidence="3" id="KW-1185">Reference proteome</keyword>
<dbReference type="PROSITE" id="PS51257">
    <property type="entry name" value="PROKAR_LIPOPROTEIN"/>
    <property type="match status" value="1"/>
</dbReference>
<comment type="caution">
    <text evidence="2">The sequence shown here is derived from an EMBL/GenBank/DDBJ whole genome shotgun (WGS) entry which is preliminary data.</text>
</comment>
<feature type="chain" id="PRO_5038853791" description="DUF1942 domain-containing protein" evidence="1">
    <location>
        <begin position="23"/>
        <end position="218"/>
    </location>
</feature>
<dbReference type="Proteomes" id="UP000466307">
    <property type="component" value="Unassembled WGS sequence"/>
</dbReference>
<accession>A0A7K3LK87</accession>
<evidence type="ECO:0000256" key="1">
    <source>
        <dbReference type="SAM" id="SignalP"/>
    </source>
</evidence>
<keyword evidence="1" id="KW-0732">Signal</keyword>
<name>A0A7K3LK87_9ACTN</name>
<evidence type="ECO:0000313" key="3">
    <source>
        <dbReference type="Proteomes" id="UP000466307"/>
    </source>
</evidence>
<dbReference type="EMBL" id="JAADZU010000007">
    <property type="protein sequence ID" value="NDK88640.1"/>
    <property type="molecule type" value="Genomic_DNA"/>
</dbReference>
<proteinExistence type="predicted"/>
<reference evidence="2 3" key="1">
    <citation type="submission" date="2020-01" db="EMBL/GenBank/DDBJ databases">
        <title>Investigation of new actinobacteria for the biodesulphurisation of diesel fuel.</title>
        <authorList>
            <person name="Athi Narayanan S.M."/>
        </authorList>
    </citation>
    <scope>NUCLEOTIDE SEQUENCE [LARGE SCALE GENOMIC DNA]</scope>
    <source>
        <strain evidence="2 3">213E</strain>
    </source>
</reference>
<protein>
    <recommendedName>
        <fullName evidence="4">DUF1942 domain-containing protein</fullName>
    </recommendedName>
</protein>
<dbReference type="AlphaFoldDB" id="A0A7K3LK87"/>
<sequence>MRPVGGVLLTGAALATALTACSTSEPSTAPATSSFPTSASVTVPAGAAARTTPGATLDFGATAVLPANAFAPAGATAMYTVTGISPGTGVPDDATQGGKAYFIYLTVTALSVKPAVAPTVVGFAGSTDGRTPALTLPPSVPLTACANPEPPEKMKRGESYATCLVAYADPDQELGSVIYWADTTGDASYDFKSDPVVWGTPTPVSSASATPSSPAPAG</sequence>
<evidence type="ECO:0008006" key="4">
    <source>
        <dbReference type="Google" id="ProtNLM"/>
    </source>
</evidence>
<organism evidence="2 3">
    <name type="scientific">Gordonia desulfuricans</name>
    <dbReference type="NCBI Taxonomy" id="89051"/>
    <lineage>
        <taxon>Bacteria</taxon>
        <taxon>Bacillati</taxon>
        <taxon>Actinomycetota</taxon>
        <taxon>Actinomycetes</taxon>
        <taxon>Mycobacteriales</taxon>
        <taxon>Gordoniaceae</taxon>
        <taxon>Gordonia</taxon>
    </lineage>
</organism>
<gene>
    <name evidence="2" type="ORF">GYA93_03440</name>
</gene>
<evidence type="ECO:0000313" key="2">
    <source>
        <dbReference type="EMBL" id="NDK88640.1"/>
    </source>
</evidence>